<name>A0A2P2J593_RHIMU</name>
<evidence type="ECO:0000313" key="1">
    <source>
        <dbReference type="EMBL" id="MBW88651.1"/>
    </source>
</evidence>
<organism evidence="1">
    <name type="scientific">Rhizophora mucronata</name>
    <name type="common">Asiatic mangrove</name>
    <dbReference type="NCBI Taxonomy" id="61149"/>
    <lineage>
        <taxon>Eukaryota</taxon>
        <taxon>Viridiplantae</taxon>
        <taxon>Streptophyta</taxon>
        <taxon>Embryophyta</taxon>
        <taxon>Tracheophyta</taxon>
        <taxon>Spermatophyta</taxon>
        <taxon>Magnoliopsida</taxon>
        <taxon>eudicotyledons</taxon>
        <taxon>Gunneridae</taxon>
        <taxon>Pentapetalae</taxon>
        <taxon>rosids</taxon>
        <taxon>fabids</taxon>
        <taxon>Malpighiales</taxon>
        <taxon>Rhizophoraceae</taxon>
        <taxon>Rhizophora</taxon>
    </lineage>
</organism>
<accession>A0A2P2J593</accession>
<proteinExistence type="predicted"/>
<sequence>MQPCPADKTKRSRLNQ</sequence>
<dbReference type="EMBL" id="GGEC01008168">
    <property type="protein sequence ID" value="MBW88651.1"/>
    <property type="molecule type" value="Transcribed_RNA"/>
</dbReference>
<reference evidence="1" key="1">
    <citation type="submission" date="2018-02" db="EMBL/GenBank/DDBJ databases">
        <title>Rhizophora mucronata_Transcriptome.</title>
        <authorList>
            <person name="Meera S.P."/>
            <person name="Sreeshan A."/>
            <person name="Augustine A."/>
        </authorList>
    </citation>
    <scope>NUCLEOTIDE SEQUENCE</scope>
    <source>
        <tissue evidence="1">Leaf</tissue>
    </source>
</reference>
<dbReference type="AlphaFoldDB" id="A0A2P2J593"/>
<protein>
    <submittedName>
        <fullName evidence="1">Uncharacterized protein</fullName>
    </submittedName>
</protein>